<dbReference type="Pfam" id="PF18044">
    <property type="entry name" value="zf-CCCH_4"/>
    <property type="match status" value="1"/>
</dbReference>
<dbReference type="GO" id="GO:0061630">
    <property type="term" value="F:ubiquitin protein ligase activity"/>
    <property type="evidence" value="ECO:0007669"/>
    <property type="project" value="InterPro"/>
</dbReference>
<keyword evidence="3" id="KW-0677">Repeat</keyword>
<dbReference type="AlphaFoldDB" id="A0A813BPB9"/>
<feature type="domain" description="C3H1-type" evidence="9">
    <location>
        <begin position="64"/>
        <end position="91"/>
    </location>
</feature>
<keyword evidence="2 6" id="KW-0479">Metal-binding</keyword>
<dbReference type="GO" id="GO:0000209">
    <property type="term" value="P:protein polyubiquitination"/>
    <property type="evidence" value="ECO:0007669"/>
    <property type="project" value="InterPro"/>
</dbReference>
<gene>
    <name evidence="10" type="primary">MKRN</name>
    <name evidence="10" type="ORF">SNEC2469_LOCUS30973</name>
</gene>
<feature type="zinc finger region" description="C3H1-type" evidence="6">
    <location>
        <begin position="4"/>
        <end position="26"/>
    </location>
</feature>
<reference evidence="10" key="1">
    <citation type="submission" date="2021-02" db="EMBL/GenBank/DDBJ databases">
        <authorList>
            <person name="Dougan E. K."/>
            <person name="Rhodes N."/>
            <person name="Thang M."/>
            <person name="Chan C."/>
        </authorList>
    </citation>
    <scope>NUCLEOTIDE SEQUENCE</scope>
</reference>
<evidence type="ECO:0000256" key="3">
    <source>
        <dbReference type="ARBA" id="ARBA00022737"/>
    </source>
</evidence>
<evidence type="ECO:0000256" key="1">
    <source>
        <dbReference type="ARBA" id="ARBA00022679"/>
    </source>
</evidence>
<dbReference type="Gene3D" id="3.30.40.10">
    <property type="entry name" value="Zinc/RING finger domain, C3HC4 (zinc finger)"/>
    <property type="match status" value="1"/>
</dbReference>
<keyword evidence="1" id="KW-0808">Transferase</keyword>
<name>A0A813BPB9_9DINO</name>
<evidence type="ECO:0000259" key="8">
    <source>
        <dbReference type="PROSITE" id="PS50089"/>
    </source>
</evidence>
<dbReference type="SUPFAM" id="SSF57850">
    <property type="entry name" value="RING/U-box"/>
    <property type="match status" value="1"/>
</dbReference>
<evidence type="ECO:0000256" key="6">
    <source>
        <dbReference type="PROSITE-ProRule" id="PRU00723"/>
    </source>
</evidence>
<dbReference type="Proteomes" id="UP000601435">
    <property type="component" value="Unassembled WGS sequence"/>
</dbReference>
<accession>A0A813BPB9</accession>
<dbReference type="Pfam" id="PF14608">
    <property type="entry name" value="zf-CCCH_2"/>
    <property type="match status" value="2"/>
</dbReference>
<dbReference type="OrthoDB" id="250836at2759"/>
<dbReference type="InterPro" id="IPR045072">
    <property type="entry name" value="MKRN-like"/>
</dbReference>
<dbReference type="InterPro" id="IPR000571">
    <property type="entry name" value="Znf_CCCH"/>
</dbReference>
<dbReference type="PANTHER" id="PTHR11224:SF10">
    <property type="entry name" value="IP09428P-RELATED"/>
    <property type="match status" value="1"/>
</dbReference>
<evidence type="ECO:0000259" key="9">
    <source>
        <dbReference type="PROSITE" id="PS50103"/>
    </source>
</evidence>
<comment type="caution">
    <text evidence="10">The sequence shown here is derived from an EMBL/GenBank/DDBJ whole genome shotgun (WGS) entry which is preliminary data.</text>
</comment>
<dbReference type="SMART" id="SM00356">
    <property type="entry name" value="ZnF_C3H1"/>
    <property type="match status" value="3"/>
</dbReference>
<keyword evidence="5 6" id="KW-0862">Zinc</keyword>
<evidence type="ECO:0000256" key="5">
    <source>
        <dbReference type="ARBA" id="ARBA00022833"/>
    </source>
</evidence>
<dbReference type="Gene3D" id="3.30.1370.210">
    <property type="match status" value="1"/>
</dbReference>
<sequence>MPQLCKFYAQGRCAFGNACNMWHGDPNGTNGSNITNGGYKDSDKKAFPGGAKASANGTNGQAHAAGATICRHFLQGRCAFGDACRNLHTMPEPREPALPAVPVANGQSRVPGPAVPVANGHSRGPGPAVPVANGQSRGPGMHPGGPGAEATTARAERPRPRPVEEFTECGICFENVMKRGERFGMLESCDHAFCLSCIRGWRREREQQDKQNLRLCPVCRNESFYVIPTDHIILDPEEKREVIDSYKQEMGRIPCKLFDYGRGHCPFGTSCFYAHLNPDGTRYIPPPLKWMRGAEGSQVKSEVKISDFFD</sequence>
<keyword evidence="4 6" id="KW-0863">Zinc-finger</keyword>
<dbReference type="SUPFAM" id="SSF90229">
    <property type="entry name" value="CCCH zinc finger"/>
    <property type="match status" value="2"/>
</dbReference>
<dbReference type="SMART" id="SM00184">
    <property type="entry name" value="RING"/>
    <property type="match status" value="1"/>
</dbReference>
<evidence type="ECO:0000256" key="4">
    <source>
        <dbReference type="ARBA" id="ARBA00022771"/>
    </source>
</evidence>
<feature type="domain" description="C3H1-type" evidence="9">
    <location>
        <begin position="249"/>
        <end position="278"/>
    </location>
</feature>
<dbReference type="GO" id="GO:0008270">
    <property type="term" value="F:zinc ion binding"/>
    <property type="evidence" value="ECO:0007669"/>
    <property type="project" value="UniProtKB-KW"/>
</dbReference>
<dbReference type="InterPro" id="IPR041367">
    <property type="entry name" value="Znf-CCCH_4"/>
</dbReference>
<evidence type="ECO:0000313" key="11">
    <source>
        <dbReference type="Proteomes" id="UP000601435"/>
    </source>
</evidence>
<feature type="zinc finger region" description="C3H1-type" evidence="6">
    <location>
        <begin position="249"/>
        <end position="278"/>
    </location>
</feature>
<dbReference type="PROSITE" id="PS00518">
    <property type="entry name" value="ZF_RING_1"/>
    <property type="match status" value="1"/>
</dbReference>
<evidence type="ECO:0000256" key="2">
    <source>
        <dbReference type="ARBA" id="ARBA00022723"/>
    </source>
</evidence>
<dbReference type="Pfam" id="PF13639">
    <property type="entry name" value="zf-RING_2"/>
    <property type="match status" value="1"/>
</dbReference>
<evidence type="ECO:0000256" key="7">
    <source>
        <dbReference type="SAM" id="MobiDB-lite"/>
    </source>
</evidence>
<dbReference type="PROSITE" id="PS50103">
    <property type="entry name" value="ZF_C3H1"/>
    <property type="match status" value="3"/>
</dbReference>
<proteinExistence type="predicted"/>
<dbReference type="InterPro" id="IPR013083">
    <property type="entry name" value="Znf_RING/FYVE/PHD"/>
</dbReference>
<dbReference type="PANTHER" id="PTHR11224">
    <property type="entry name" value="MAKORIN-RELATED"/>
    <property type="match status" value="1"/>
</dbReference>
<dbReference type="PROSITE" id="PS50089">
    <property type="entry name" value="ZF_RING_2"/>
    <property type="match status" value="1"/>
</dbReference>
<dbReference type="EMBL" id="CAJNJA010073664">
    <property type="protein sequence ID" value="CAE7910379.1"/>
    <property type="molecule type" value="Genomic_DNA"/>
</dbReference>
<dbReference type="InterPro" id="IPR001841">
    <property type="entry name" value="Znf_RING"/>
</dbReference>
<dbReference type="InterPro" id="IPR036855">
    <property type="entry name" value="Znf_CCCH_sf"/>
</dbReference>
<feature type="region of interest" description="Disordered" evidence="7">
    <location>
        <begin position="120"/>
        <end position="160"/>
    </location>
</feature>
<evidence type="ECO:0000313" key="10">
    <source>
        <dbReference type="EMBL" id="CAE7910379.1"/>
    </source>
</evidence>
<protein>
    <submittedName>
        <fullName evidence="10">MKRN protein</fullName>
    </submittedName>
</protein>
<feature type="zinc finger region" description="C3H1-type" evidence="6">
    <location>
        <begin position="64"/>
        <end position="91"/>
    </location>
</feature>
<dbReference type="InterPro" id="IPR017907">
    <property type="entry name" value="Znf_RING_CS"/>
</dbReference>
<keyword evidence="11" id="KW-1185">Reference proteome</keyword>
<feature type="domain" description="RING-type" evidence="8">
    <location>
        <begin position="169"/>
        <end position="220"/>
    </location>
</feature>
<feature type="domain" description="C3H1-type" evidence="9">
    <location>
        <begin position="4"/>
        <end position="26"/>
    </location>
</feature>
<organism evidence="10 11">
    <name type="scientific">Symbiodinium necroappetens</name>
    <dbReference type="NCBI Taxonomy" id="1628268"/>
    <lineage>
        <taxon>Eukaryota</taxon>
        <taxon>Sar</taxon>
        <taxon>Alveolata</taxon>
        <taxon>Dinophyceae</taxon>
        <taxon>Suessiales</taxon>
        <taxon>Symbiodiniaceae</taxon>
        <taxon>Symbiodinium</taxon>
    </lineage>
</organism>
<dbReference type="CDD" id="cd16521">
    <property type="entry name" value="RING-HC_MKRN"/>
    <property type="match status" value="1"/>
</dbReference>